<reference evidence="1 2" key="1">
    <citation type="submission" date="2018-04" db="EMBL/GenBank/DDBJ databases">
        <title>Genome sequencing of Flavobacterium sp. HYN0059.</title>
        <authorList>
            <person name="Yi H."/>
            <person name="Baek C."/>
        </authorList>
    </citation>
    <scope>NUCLEOTIDE SEQUENCE [LARGE SCALE GENOMIC DNA]</scope>
    <source>
        <strain evidence="1 2">HYN0059</strain>
    </source>
</reference>
<gene>
    <name evidence="1" type="ORF">HYN59_01345</name>
</gene>
<evidence type="ECO:0000313" key="1">
    <source>
        <dbReference type="EMBL" id="AWH83843.1"/>
    </source>
</evidence>
<protein>
    <submittedName>
        <fullName evidence="1">Uncharacterized protein</fullName>
    </submittedName>
</protein>
<evidence type="ECO:0000313" key="2">
    <source>
        <dbReference type="Proteomes" id="UP000244929"/>
    </source>
</evidence>
<dbReference type="Proteomes" id="UP000244929">
    <property type="component" value="Chromosome"/>
</dbReference>
<name>A0A2S1QTZ3_9FLAO</name>
<proteinExistence type="predicted"/>
<dbReference type="PROSITE" id="PS51257">
    <property type="entry name" value="PROKAR_LIPOPROTEIN"/>
    <property type="match status" value="1"/>
</dbReference>
<organism evidence="1 2">
    <name type="scientific">Flavobacterium album</name>
    <dbReference type="NCBI Taxonomy" id="2175091"/>
    <lineage>
        <taxon>Bacteria</taxon>
        <taxon>Pseudomonadati</taxon>
        <taxon>Bacteroidota</taxon>
        <taxon>Flavobacteriia</taxon>
        <taxon>Flavobacteriales</taxon>
        <taxon>Flavobacteriaceae</taxon>
        <taxon>Flavobacterium</taxon>
    </lineage>
</organism>
<sequence>MRKILITVFLLCFICGCSNLKQEHTSDMLKDSNQRLARQYTELQTASTAFLSRDSQKQFLEKLDTYMVKNYQELSSEGVSKMKILFPVLTDKSKTKAIVLGLNRISDNIGRRVDCVRFVSCRYVNNQWYFAFKPGYTHLITYTDENEPLLTDEEVARSTITTVMQLNYYKDNNTKASEKLFQSIFYYL</sequence>
<accession>A0A2S1QTZ3</accession>
<dbReference type="RefSeq" id="WP_108776553.1">
    <property type="nucleotide sequence ID" value="NZ_CP029186.1"/>
</dbReference>
<dbReference type="KEGG" id="falb:HYN59_01345"/>
<keyword evidence="2" id="KW-1185">Reference proteome</keyword>
<dbReference type="AlphaFoldDB" id="A0A2S1QTZ3"/>
<dbReference type="EMBL" id="CP029186">
    <property type="protein sequence ID" value="AWH83843.1"/>
    <property type="molecule type" value="Genomic_DNA"/>
</dbReference>